<comment type="caution">
    <text evidence="8">The sequence shown here is derived from an EMBL/GenBank/DDBJ whole genome shotgun (WGS) entry which is preliminary data.</text>
</comment>
<evidence type="ECO:0000256" key="2">
    <source>
        <dbReference type="ARBA" id="ARBA00006679"/>
    </source>
</evidence>
<proteinExistence type="inferred from homology"/>
<protein>
    <submittedName>
        <fullName evidence="8">Oxidoreductase</fullName>
    </submittedName>
</protein>
<dbReference type="InterPro" id="IPR051907">
    <property type="entry name" value="DoxX-like_oxidoreductase"/>
</dbReference>
<dbReference type="GO" id="GO:0005886">
    <property type="term" value="C:plasma membrane"/>
    <property type="evidence" value="ECO:0007669"/>
    <property type="project" value="UniProtKB-SubCell"/>
</dbReference>
<dbReference type="PANTHER" id="PTHR33452:SF1">
    <property type="entry name" value="INNER MEMBRANE PROTEIN YPHA-RELATED"/>
    <property type="match status" value="1"/>
</dbReference>
<evidence type="ECO:0000256" key="3">
    <source>
        <dbReference type="ARBA" id="ARBA00022475"/>
    </source>
</evidence>
<keyword evidence="3" id="KW-1003">Cell membrane</keyword>
<dbReference type="InterPro" id="IPR032808">
    <property type="entry name" value="DoxX"/>
</dbReference>
<dbReference type="EMBL" id="JACHGI010000003">
    <property type="protein sequence ID" value="MBB6466221.1"/>
    <property type="molecule type" value="Genomic_DNA"/>
</dbReference>
<name>A0A8E2BB57_9HYPH</name>
<sequence>MSNASIATAKSGLSTNASALTLAGRVLLSVIFILAGFAKLTAISGTAGWFASIGLPLPTVTTVVVGLVELVGGIAILAGFQTRIAAIVLGVFTLAATAIAHADFADPNQIMFLQKNLAIAGGLFVLAAFGAGALSIDGRRR</sequence>
<evidence type="ECO:0000256" key="7">
    <source>
        <dbReference type="SAM" id="Phobius"/>
    </source>
</evidence>
<dbReference type="RefSeq" id="WP_184768686.1">
    <property type="nucleotide sequence ID" value="NZ_JACHGI010000003.1"/>
</dbReference>
<gene>
    <name evidence="8" type="ORF">HNQ96_002086</name>
</gene>
<comment type="subcellular location">
    <subcellularLocation>
        <location evidence="1">Cell membrane</location>
        <topology evidence="1">Multi-pass membrane protein</topology>
    </subcellularLocation>
</comment>
<keyword evidence="6 7" id="KW-0472">Membrane</keyword>
<evidence type="ECO:0000313" key="8">
    <source>
        <dbReference type="EMBL" id="MBB6466221.1"/>
    </source>
</evidence>
<feature type="transmembrane region" description="Helical" evidence="7">
    <location>
        <begin position="57"/>
        <end position="77"/>
    </location>
</feature>
<evidence type="ECO:0000256" key="4">
    <source>
        <dbReference type="ARBA" id="ARBA00022692"/>
    </source>
</evidence>
<organism evidence="8 9">
    <name type="scientific">Aminobacter carboxidus</name>
    <dbReference type="NCBI Taxonomy" id="376165"/>
    <lineage>
        <taxon>Bacteria</taxon>
        <taxon>Pseudomonadati</taxon>
        <taxon>Pseudomonadota</taxon>
        <taxon>Alphaproteobacteria</taxon>
        <taxon>Hyphomicrobiales</taxon>
        <taxon>Phyllobacteriaceae</taxon>
        <taxon>Aminobacter</taxon>
    </lineage>
</organism>
<feature type="transmembrane region" description="Helical" evidence="7">
    <location>
        <begin position="26"/>
        <end position="51"/>
    </location>
</feature>
<keyword evidence="4 7" id="KW-0812">Transmembrane</keyword>
<evidence type="ECO:0000256" key="1">
    <source>
        <dbReference type="ARBA" id="ARBA00004651"/>
    </source>
</evidence>
<dbReference type="Pfam" id="PF07681">
    <property type="entry name" value="DoxX"/>
    <property type="match status" value="1"/>
</dbReference>
<dbReference type="Proteomes" id="UP000532373">
    <property type="component" value="Unassembled WGS sequence"/>
</dbReference>
<feature type="transmembrane region" description="Helical" evidence="7">
    <location>
        <begin position="117"/>
        <end position="136"/>
    </location>
</feature>
<accession>A0A8E2BB57</accession>
<evidence type="ECO:0000256" key="5">
    <source>
        <dbReference type="ARBA" id="ARBA00022989"/>
    </source>
</evidence>
<dbReference type="AlphaFoldDB" id="A0A8E2BB57"/>
<feature type="transmembrane region" description="Helical" evidence="7">
    <location>
        <begin position="84"/>
        <end position="105"/>
    </location>
</feature>
<dbReference type="PANTHER" id="PTHR33452">
    <property type="entry name" value="OXIDOREDUCTASE CATD-RELATED"/>
    <property type="match status" value="1"/>
</dbReference>
<evidence type="ECO:0000313" key="9">
    <source>
        <dbReference type="Proteomes" id="UP000532373"/>
    </source>
</evidence>
<keyword evidence="5 7" id="KW-1133">Transmembrane helix</keyword>
<comment type="similarity">
    <text evidence="2">Belongs to the DoxX family.</text>
</comment>
<reference evidence="8 9" key="1">
    <citation type="submission" date="2020-08" db="EMBL/GenBank/DDBJ databases">
        <title>Genomic Encyclopedia of Type Strains, Phase IV (KMG-IV): sequencing the most valuable type-strain genomes for metagenomic binning, comparative biology and taxonomic classification.</title>
        <authorList>
            <person name="Goeker M."/>
        </authorList>
    </citation>
    <scope>NUCLEOTIDE SEQUENCE [LARGE SCALE GENOMIC DNA]</scope>
    <source>
        <strain evidence="8 9">DSM 17454</strain>
    </source>
</reference>
<evidence type="ECO:0000256" key="6">
    <source>
        <dbReference type="ARBA" id="ARBA00023136"/>
    </source>
</evidence>